<dbReference type="AlphaFoldDB" id="A0A0D3KLI3"/>
<dbReference type="EnsemblProtists" id="EOD39756">
    <property type="protein sequence ID" value="EOD39756"/>
    <property type="gene ID" value="EMIHUDRAFT_372913"/>
</dbReference>
<dbReference type="KEGG" id="ehx:EMIHUDRAFT_362345"/>
<dbReference type="PANTHER" id="PTHR17630">
    <property type="entry name" value="DIENELACTONE HYDROLASE"/>
    <property type="match status" value="1"/>
</dbReference>
<dbReference type="PaxDb" id="2903-EOD36618"/>
<evidence type="ECO:0000313" key="2">
    <source>
        <dbReference type="EnsemblProtists" id="EOD36618"/>
    </source>
</evidence>
<dbReference type="PANTHER" id="PTHR17630:SF44">
    <property type="entry name" value="PROTEIN AIM2"/>
    <property type="match status" value="1"/>
</dbReference>
<dbReference type="InterPro" id="IPR029058">
    <property type="entry name" value="AB_hydrolase_fold"/>
</dbReference>
<dbReference type="EnsemblProtists" id="EOD36618">
    <property type="protein sequence ID" value="EOD36618"/>
    <property type="gene ID" value="EMIHUDRAFT_362345"/>
</dbReference>
<evidence type="ECO:0000259" key="1">
    <source>
        <dbReference type="Pfam" id="PF01738"/>
    </source>
</evidence>
<feature type="domain" description="Dienelactone hydrolase" evidence="1">
    <location>
        <begin position="54"/>
        <end position="278"/>
    </location>
</feature>
<dbReference type="SUPFAM" id="SSF53474">
    <property type="entry name" value="alpha/beta-Hydrolases"/>
    <property type="match status" value="1"/>
</dbReference>
<dbReference type="OMA" id="NAGWHGE"/>
<evidence type="ECO:0000313" key="3">
    <source>
        <dbReference type="Proteomes" id="UP000013827"/>
    </source>
</evidence>
<dbReference type="eggNOG" id="KOG3043">
    <property type="taxonomic scope" value="Eukaryota"/>
</dbReference>
<dbReference type="Proteomes" id="UP000013827">
    <property type="component" value="Unassembled WGS sequence"/>
</dbReference>
<reference evidence="2" key="2">
    <citation type="submission" date="2024-10" db="UniProtKB">
        <authorList>
            <consortium name="EnsemblProtists"/>
        </authorList>
    </citation>
    <scope>IDENTIFICATION</scope>
</reference>
<organism evidence="2 3">
    <name type="scientific">Emiliania huxleyi (strain CCMP1516)</name>
    <dbReference type="NCBI Taxonomy" id="280463"/>
    <lineage>
        <taxon>Eukaryota</taxon>
        <taxon>Haptista</taxon>
        <taxon>Haptophyta</taxon>
        <taxon>Prymnesiophyceae</taxon>
        <taxon>Isochrysidales</taxon>
        <taxon>Noelaerhabdaceae</taxon>
        <taxon>Emiliania</taxon>
    </lineage>
</organism>
<proteinExistence type="predicted"/>
<reference evidence="3" key="1">
    <citation type="journal article" date="2013" name="Nature">
        <title>Pan genome of the phytoplankton Emiliania underpins its global distribution.</title>
        <authorList>
            <person name="Read B.A."/>
            <person name="Kegel J."/>
            <person name="Klute M.J."/>
            <person name="Kuo A."/>
            <person name="Lefebvre S.C."/>
            <person name="Maumus F."/>
            <person name="Mayer C."/>
            <person name="Miller J."/>
            <person name="Monier A."/>
            <person name="Salamov A."/>
            <person name="Young J."/>
            <person name="Aguilar M."/>
            <person name="Claverie J.M."/>
            <person name="Frickenhaus S."/>
            <person name="Gonzalez K."/>
            <person name="Herman E.K."/>
            <person name="Lin Y.C."/>
            <person name="Napier J."/>
            <person name="Ogata H."/>
            <person name="Sarno A.F."/>
            <person name="Shmutz J."/>
            <person name="Schroeder D."/>
            <person name="de Vargas C."/>
            <person name="Verret F."/>
            <person name="von Dassow P."/>
            <person name="Valentin K."/>
            <person name="Van de Peer Y."/>
            <person name="Wheeler G."/>
            <person name="Dacks J.B."/>
            <person name="Delwiche C.F."/>
            <person name="Dyhrman S.T."/>
            <person name="Glockner G."/>
            <person name="John U."/>
            <person name="Richards T."/>
            <person name="Worden A.Z."/>
            <person name="Zhang X."/>
            <person name="Grigoriev I.V."/>
            <person name="Allen A.E."/>
            <person name="Bidle K."/>
            <person name="Borodovsky M."/>
            <person name="Bowler C."/>
            <person name="Brownlee C."/>
            <person name="Cock J.M."/>
            <person name="Elias M."/>
            <person name="Gladyshev V.N."/>
            <person name="Groth M."/>
            <person name="Guda C."/>
            <person name="Hadaegh A."/>
            <person name="Iglesias-Rodriguez M.D."/>
            <person name="Jenkins J."/>
            <person name="Jones B.M."/>
            <person name="Lawson T."/>
            <person name="Leese F."/>
            <person name="Lindquist E."/>
            <person name="Lobanov A."/>
            <person name="Lomsadze A."/>
            <person name="Malik S.B."/>
            <person name="Marsh M.E."/>
            <person name="Mackinder L."/>
            <person name="Mock T."/>
            <person name="Mueller-Roeber B."/>
            <person name="Pagarete A."/>
            <person name="Parker M."/>
            <person name="Probert I."/>
            <person name="Quesneville H."/>
            <person name="Raines C."/>
            <person name="Rensing S.A."/>
            <person name="Riano-Pachon D.M."/>
            <person name="Richier S."/>
            <person name="Rokitta S."/>
            <person name="Shiraiwa Y."/>
            <person name="Soanes D.M."/>
            <person name="van der Giezen M."/>
            <person name="Wahlund T.M."/>
            <person name="Williams B."/>
            <person name="Wilson W."/>
            <person name="Wolfe G."/>
            <person name="Wurch L.L."/>
        </authorList>
    </citation>
    <scope>NUCLEOTIDE SEQUENCE</scope>
</reference>
<dbReference type="RefSeq" id="XP_005789047.1">
    <property type="nucleotide sequence ID" value="XM_005788990.1"/>
</dbReference>
<sequence>MLLRSSSLPALSRTARRALSGSCCPPGALPALAADEDRELDGQVIQLDDVNHYVVAAEGTARGGLIVAYDVFGFSGGRIKSVCDSFAKCGFNVIMPDVYTGTEINGFGGLDGFMSGAEETVGWISAQNPAKYMPMLEGCKAFLAGEMGSANVGGFGLCWGAVPVFHAAGAGIIRAGVSAHPSLQAAGFYGEPGQPGEFAAKTGKCPMLLLPAQEDSLDDYGEEGAVTAAVRDLGFACVSHPFPEMHHGFVARGDTSDAATARDVETALQISADFFAEHL</sequence>
<dbReference type="GO" id="GO:0016787">
    <property type="term" value="F:hydrolase activity"/>
    <property type="evidence" value="ECO:0007669"/>
    <property type="project" value="InterPro"/>
</dbReference>
<dbReference type="GeneID" id="17281888"/>
<dbReference type="RefSeq" id="XP_005792185.1">
    <property type="nucleotide sequence ID" value="XM_005792128.1"/>
</dbReference>
<name>A0A0D3KLI3_EMIH1</name>
<dbReference type="HOGENOM" id="CLU_063787_0_0_1"/>
<dbReference type="InterPro" id="IPR002925">
    <property type="entry name" value="Dienelactn_hydro"/>
</dbReference>
<dbReference type="KEGG" id="ehx:EMIHUDRAFT_372913"/>
<dbReference type="Gene3D" id="3.40.50.1820">
    <property type="entry name" value="alpha/beta hydrolase"/>
    <property type="match status" value="1"/>
</dbReference>
<accession>A0A0D3KLI3</accession>
<dbReference type="GeneID" id="17285028"/>
<protein>
    <recommendedName>
        <fullName evidence="1">Dienelactone hydrolase domain-containing protein</fullName>
    </recommendedName>
</protein>
<keyword evidence="3" id="KW-1185">Reference proteome</keyword>
<dbReference type="Pfam" id="PF01738">
    <property type="entry name" value="DLH"/>
    <property type="match status" value="1"/>
</dbReference>